<dbReference type="EMBL" id="JMQM01000001">
    <property type="protein sequence ID" value="KFB10323.1"/>
    <property type="molecule type" value="Genomic_DNA"/>
</dbReference>
<accession>A0A084UBI7</accession>
<dbReference type="RefSeq" id="WP_152552962.1">
    <property type="nucleotide sequence ID" value="NZ_JMQM01000001.1"/>
</dbReference>
<keyword evidence="3" id="KW-1185">Reference proteome</keyword>
<dbReference type="InterPro" id="IPR029063">
    <property type="entry name" value="SAM-dependent_MTases_sf"/>
</dbReference>
<comment type="caution">
    <text evidence="2">The sequence shown here is derived from an EMBL/GenBank/DDBJ whole genome shotgun (WGS) entry which is preliminary data.</text>
</comment>
<dbReference type="Pfam" id="PF13649">
    <property type="entry name" value="Methyltransf_25"/>
    <property type="match status" value="1"/>
</dbReference>
<dbReference type="Proteomes" id="UP000053675">
    <property type="component" value="Unassembled WGS sequence"/>
</dbReference>
<sequence>MNFREEATTVFKQIHDSSAWQSSSKSGPGSTLSATARLRAELPNLFYTLGIRTLVDVPCGTAEWITTITNDLDWYHGSDIVPDLVEAAKARVKRNNHTFSVLDIVSDVPPQADAIFCRDCLVHLPFEAGLKAIENFKASGSTYLLTTTFTHLEENKDTTIGPWRPLNLQIKPFDFPPPERIVFDRPTTPNDPYADKAIGVWRLADL</sequence>
<dbReference type="STRING" id="472175.EL18_01354"/>
<evidence type="ECO:0000313" key="2">
    <source>
        <dbReference type="EMBL" id="KFB10323.1"/>
    </source>
</evidence>
<evidence type="ECO:0000259" key="1">
    <source>
        <dbReference type="Pfam" id="PF13649"/>
    </source>
</evidence>
<proteinExistence type="predicted"/>
<dbReference type="AlphaFoldDB" id="A0A084UBI7"/>
<dbReference type="Gene3D" id="3.40.50.150">
    <property type="entry name" value="Vaccinia Virus protein VP39"/>
    <property type="match status" value="1"/>
</dbReference>
<reference evidence="2 3" key="1">
    <citation type="submission" date="2014-05" db="EMBL/GenBank/DDBJ databases">
        <title>Draft Genome Sequence of Nitratireductor basaltis Strain UMTGB225, A Marine Bacterium Isolated from Green Barrel Tunicate.</title>
        <authorList>
            <person name="Gan H.Y."/>
        </authorList>
    </citation>
    <scope>NUCLEOTIDE SEQUENCE [LARGE SCALE GENOMIC DNA]</scope>
    <source>
        <strain evidence="2 3">UMTGB225</strain>
    </source>
</reference>
<dbReference type="OrthoDB" id="20930at2"/>
<dbReference type="SUPFAM" id="SSF53335">
    <property type="entry name" value="S-adenosyl-L-methionine-dependent methyltransferases"/>
    <property type="match status" value="1"/>
</dbReference>
<evidence type="ECO:0000313" key="3">
    <source>
        <dbReference type="Proteomes" id="UP000053675"/>
    </source>
</evidence>
<dbReference type="eggNOG" id="COG0438">
    <property type="taxonomic scope" value="Bacteria"/>
</dbReference>
<gene>
    <name evidence="2" type="ORF">EL18_01354</name>
</gene>
<organism evidence="2 3">
    <name type="scientific">Nitratireductor basaltis</name>
    <dbReference type="NCBI Taxonomy" id="472175"/>
    <lineage>
        <taxon>Bacteria</taxon>
        <taxon>Pseudomonadati</taxon>
        <taxon>Pseudomonadota</taxon>
        <taxon>Alphaproteobacteria</taxon>
        <taxon>Hyphomicrobiales</taxon>
        <taxon>Phyllobacteriaceae</taxon>
        <taxon>Nitratireductor</taxon>
    </lineage>
</organism>
<name>A0A084UBI7_9HYPH</name>
<protein>
    <recommendedName>
        <fullName evidence="1">Methyltransferase domain-containing protein</fullName>
    </recommendedName>
</protein>
<feature type="domain" description="Methyltransferase" evidence="1">
    <location>
        <begin position="55"/>
        <end position="135"/>
    </location>
</feature>
<dbReference type="InterPro" id="IPR041698">
    <property type="entry name" value="Methyltransf_25"/>
</dbReference>